<sequence length="140" mass="14948">MTIPNPSAVLALLQGGPFTDLTPEKITAGWRANLTNTQITVLIDGTVQLPDTSAELVSWLALAIAAAVREDKTPGIVNRPPLKKVTSRRLPAGHGATDAITRYEYRFVEVSESPSTAQAKVHRTIIVTLAVEQVTPGAQP</sequence>
<evidence type="ECO:0000313" key="2">
    <source>
        <dbReference type="Proteomes" id="UP000001727"/>
    </source>
</evidence>
<dbReference type="HOGENOM" id="CLU_1831816_0_0_11"/>
<proteinExistence type="predicted"/>
<dbReference type="RefSeq" id="WP_012360651.1">
    <property type="nucleotide sequence ID" value="NC_010545.1"/>
</dbReference>
<protein>
    <submittedName>
        <fullName evidence="1">Uncharacterized protein</fullName>
    </submittedName>
</protein>
<dbReference type="KEGG" id="cur:cu1403"/>
<keyword evidence="2" id="KW-1185">Reference proteome</keyword>
<accession>B1VGQ6</accession>
<dbReference type="GeneID" id="60604187"/>
<reference evidence="1 2" key="1">
    <citation type="journal article" date="2008" name="J. Biotechnol.">
        <title>The lifestyle of Corynebacterium urealyticum derived from its complete genome sequence established by pyrosequencing.</title>
        <authorList>
            <person name="Tauch A."/>
            <person name="Trost E."/>
            <person name="Tilker A."/>
            <person name="Ludewig U."/>
            <person name="Schneiker S."/>
            <person name="Goesmann A."/>
            <person name="Arnold W."/>
            <person name="Bekel T."/>
            <person name="Brinkrolf K."/>
            <person name="Brune I."/>
            <person name="Goetker S."/>
            <person name="Kalinowski J."/>
            <person name="Kamp P.-B."/>
            <person name="Lobo F.P."/>
            <person name="Viehoever P."/>
            <person name="Weisshaar B."/>
            <person name="Soriano F."/>
            <person name="Droege M."/>
            <person name="Puehler A."/>
        </authorList>
    </citation>
    <scope>NUCLEOTIDE SEQUENCE [LARGE SCALE GENOMIC DNA]</scope>
    <source>
        <strain evidence="2">ATCC 43042 / DSM 7109</strain>
    </source>
</reference>
<organism evidence="1 2">
    <name type="scientific">Corynebacterium urealyticum (strain ATCC 43042 / DSM 7109)</name>
    <dbReference type="NCBI Taxonomy" id="504474"/>
    <lineage>
        <taxon>Bacteria</taxon>
        <taxon>Bacillati</taxon>
        <taxon>Actinomycetota</taxon>
        <taxon>Actinomycetes</taxon>
        <taxon>Mycobacteriales</taxon>
        <taxon>Corynebacteriaceae</taxon>
        <taxon>Corynebacterium</taxon>
    </lineage>
</organism>
<gene>
    <name evidence="1" type="ordered locus">cu1403</name>
</gene>
<evidence type="ECO:0000313" key="1">
    <source>
        <dbReference type="EMBL" id="CAQ05363.1"/>
    </source>
</evidence>
<dbReference type="Proteomes" id="UP000001727">
    <property type="component" value="Chromosome"/>
</dbReference>
<dbReference type="AlphaFoldDB" id="B1VGQ6"/>
<name>B1VGQ6_CORU7</name>
<dbReference type="STRING" id="504474.cu1403"/>
<dbReference type="EMBL" id="AM942444">
    <property type="protein sequence ID" value="CAQ05363.1"/>
    <property type="molecule type" value="Genomic_DNA"/>
</dbReference>